<name>A0A291GAR0_9RHOB</name>
<accession>A0A291GAR0</accession>
<reference evidence="2 3" key="1">
    <citation type="submission" date="2017-06" db="EMBL/GenBank/DDBJ databases">
        <title>Celeribacter sp. TSPH2 complete genome sequence.</title>
        <authorList>
            <person name="Woo J.-H."/>
            <person name="Kim H.-S."/>
        </authorList>
    </citation>
    <scope>NUCLEOTIDE SEQUENCE [LARGE SCALE GENOMIC DNA]</scope>
    <source>
        <strain evidence="2 3">TSPH2</strain>
    </source>
</reference>
<dbReference type="STRING" id="1758178.GCA_001550095_02652"/>
<dbReference type="Proteomes" id="UP000217935">
    <property type="component" value="Chromosome"/>
</dbReference>
<evidence type="ECO:0000256" key="1">
    <source>
        <dbReference type="SAM" id="Phobius"/>
    </source>
</evidence>
<protein>
    <recommendedName>
        <fullName evidence="4">Methionine synthase</fullName>
    </recommendedName>
</protein>
<dbReference type="RefSeq" id="WP_096805373.1">
    <property type="nucleotide sequence ID" value="NZ_CP022196.1"/>
</dbReference>
<dbReference type="AlphaFoldDB" id="A0A291GAR0"/>
<dbReference type="KEGG" id="ceh:CEW89_06690"/>
<keyword evidence="1" id="KW-1133">Transmembrane helix</keyword>
<proteinExistence type="predicted"/>
<evidence type="ECO:0008006" key="4">
    <source>
        <dbReference type="Google" id="ProtNLM"/>
    </source>
</evidence>
<organism evidence="2 3">
    <name type="scientific">Celeribacter ethanolicus</name>
    <dbReference type="NCBI Taxonomy" id="1758178"/>
    <lineage>
        <taxon>Bacteria</taxon>
        <taxon>Pseudomonadati</taxon>
        <taxon>Pseudomonadota</taxon>
        <taxon>Alphaproteobacteria</taxon>
        <taxon>Rhodobacterales</taxon>
        <taxon>Roseobacteraceae</taxon>
        <taxon>Celeribacter</taxon>
    </lineage>
</organism>
<dbReference type="OrthoDB" id="8163637at2"/>
<keyword evidence="3" id="KW-1185">Reference proteome</keyword>
<feature type="transmembrane region" description="Helical" evidence="1">
    <location>
        <begin position="48"/>
        <end position="71"/>
    </location>
</feature>
<gene>
    <name evidence="2" type="ORF">CEW89_06690</name>
</gene>
<evidence type="ECO:0000313" key="2">
    <source>
        <dbReference type="EMBL" id="ATG47281.1"/>
    </source>
</evidence>
<dbReference type="PROSITE" id="PS51257">
    <property type="entry name" value="PROKAR_LIPOPROTEIN"/>
    <property type="match status" value="1"/>
</dbReference>
<keyword evidence="1" id="KW-0812">Transmembrane</keyword>
<feature type="transmembrane region" description="Helical" evidence="1">
    <location>
        <begin position="7"/>
        <end position="28"/>
    </location>
</feature>
<dbReference type="EMBL" id="CP022196">
    <property type="protein sequence ID" value="ATG47281.1"/>
    <property type="molecule type" value="Genomic_DNA"/>
</dbReference>
<evidence type="ECO:0000313" key="3">
    <source>
        <dbReference type="Proteomes" id="UP000217935"/>
    </source>
</evidence>
<keyword evidence="1" id="KW-0472">Membrane</keyword>
<sequence length="79" mass="8929">MKQRFGAFLMVFGAVLIPLIAYGTYWLIAMGCGMNTTGCSQTTGAMIMIVFIFWPFWVLLFIALSIIWIGWRLSRVQSA</sequence>